<dbReference type="InterPro" id="IPR001452">
    <property type="entry name" value="SH3_domain"/>
</dbReference>
<keyword evidence="13" id="KW-0862">Zinc</keyword>
<dbReference type="GO" id="GO:0005654">
    <property type="term" value="C:nucleoplasm"/>
    <property type="evidence" value="ECO:0007669"/>
    <property type="project" value="Ensembl"/>
</dbReference>
<organism evidence="29 30">
    <name type="scientific">Cavia porcellus</name>
    <name type="common">Guinea pig</name>
    <dbReference type="NCBI Taxonomy" id="10141"/>
    <lineage>
        <taxon>Eukaryota</taxon>
        <taxon>Metazoa</taxon>
        <taxon>Chordata</taxon>
        <taxon>Craniata</taxon>
        <taxon>Vertebrata</taxon>
        <taxon>Euteleostomi</taxon>
        <taxon>Mammalia</taxon>
        <taxon>Eutheria</taxon>
        <taxon>Euarchontoglires</taxon>
        <taxon>Glires</taxon>
        <taxon>Rodentia</taxon>
        <taxon>Hystricomorpha</taxon>
        <taxon>Caviidae</taxon>
        <taxon>Cavia</taxon>
    </lineage>
</organism>
<dbReference type="CDD" id="cd11929">
    <property type="entry name" value="SH3_SH3RF2_1"/>
    <property type="match status" value="1"/>
</dbReference>
<feature type="domain" description="SH3" evidence="27">
    <location>
        <begin position="187"/>
        <end position="252"/>
    </location>
</feature>
<evidence type="ECO:0000256" key="6">
    <source>
        <dbReference type="ARBA" id="ARBA00022443"/>
    </source>
</evidence>
<dbReference type="Ensembl" id="ENSCPOT00000012287.3">
    <property type="protein sequence ID" value="ENSCPOP00000010944.3"/>
    <property type="gene ID" value="ENSCPOG00000012171.4"/>
</dbReference>
<dbReference type="FunCoup" id="H0VKU1">
    <property type="interactions" value="1007"/>
</dbReference>
<dbReference type="PANTHER" id="PTHR14167">
    <property type="entry name" value="SH3 DOMAIN-CONTAINING"/>
    <property type="match status" value="1"/>
</dbReference>
<evidence type="ECO:0000256" key="14">
    <source>
        <dbReference type="ARBA" id="ARBA00022843"/>
    </source>
</evidence>
<keyword evidence="15" id="KW-0539">Nucleus</keyword>
<dbReference type="GO" id="GO:0046330">
    <property type="term" value="P:positive regulation of JNK cascade"/>
    <property type="evidence" value="ECO:0007669"/>
    <property type="project" value="Ensembl"/>
</dbReference>
<dbReference type="Pfam" id="PF00018">
    <property type="entry name" value="SH3_1"/>
    <property type="match status" value="1"/>
</dbReference>
<dbReference type="GO" id="GO:0008157">
    <property type="term" value="F:protein phosphatase 1 binding"/>
    <property type="evidence" value="ECO:0007669"/>
    <property type="project" value="Ensembl"/>
</dbReference>
<feature type="compositionally biased region" description="Polar residues" evidence="26">
    <location>
        <begin position="711"/>
        <end position="722"/>
    </location>
</feature>
<evidence type="ECO:0000256" key="22">
    <source>
        <dbReference type="ARBA" id="ARBA00082659"/>
    </source>
</evidence>
<dbReference type="GO" id="GO:0008270">
    <property type="term" value="F:zinc ion binding"/>
    <property type="evidence" value="ECO:0007669"/>
    <property type="project" value="UniProtKB-KW"/>
</dbReference>
<evidence type="ECO:0000313" key="29">
    <source>
        <dbReference type="Ensembl" id="ENSCPOP00000010944.3"/>
    </source>
</evidence>
<feature type="region of interest" description="Disordered" evidence="26">
    <location>
        <begin position="550"/>
        <end position="722"/>
    </location>
</feature>
<dbReference type="FunFam" id="2.30.30.40:FF:000191">
    <property type="entry name" value="E3 ubiquitin-protein ligase SH3RF2 isoform X2"/>
    <property type="match status" value="1"/>
</dbReference>
<dbReference type="OMA" id="PRLHMEG"/>
<dbReference type="EMBL" id="AAKN02009998">
    <property type="status" value="NOT_ANNOTATED_CDS"/>
    <property type="molecule type" value="Genomic_DNA"/>
</dbReference>
<keyword evidence="8" id="KW-0808">Transferase</keyword>
<dbReference type="Proteomes" id="UP000005447">
    <property type="component" value="Unassembled WGS sequence"/>
</dbReference>
<dbReference type="VEuPathDB" id="HostDB:ENSCPOG00000012171"/>
<evidence type="ECO:0000256" key="10">
    <source>
        <dbReference type="ARBA" id="ARBA00022737"/>
    </source>
</evidence>
<evidence type="ECO:0000256" key="19">
    <source>
        <dbReference type="ARBA" id="ARBA00069652"/>
    </source>
</evidence>
<evidence type="ECO:0000256" key="20">
    <source>
        <dbReference type="ARBA" id="ARBA00080287"/>
    </source>
</evidence>
<comment type="pathway">
    <text evidence="3">Protein modification; protein ubiquitination.</text>
</comment>
<dbReference type="Gene3D" id="3.30.40.10">
    <property type="entry name" value="Zinc/RING finger domain, C3HC4 (zinc finger)"/>
    <property type="match status" value="1"/>
</dbReference>
<dbReference type="GO" id="GO:0043066">
    <property type="term" value="P:negative regulation of apoptotic process"/>
    <property type="evidence" value="ECO:0007669"/>
    <property type="project" value="Ensembl"/>
</dbReference>
<dbReference type="Gene3D" id="2.30.30.40">
    <property type="entry name" value="SH3 Domains"/>
    <property type="match status" value="3"/>
</dbReference>
<dbReference type="HOGENOM" id="CLU_015769_2_0_1"/>
<dbReference type="GO" id="GO:0030335">
    <property type="term" value="P:positive regulation of cell migration"/>
    <property type="evidence" value="ECO:0007669"/>
    <property type="project" value="Ensembl"/>
</dbReference>
<dbReference type="InterPro" id="IPR001841">
    <property type="entry name" value="Znf_RING"/>
</dbReference>
<evidence type="ECO:0000256" key="3">
    <source>
        <dbReference type="ARBA" id="ARBA00004906"/>
    </source>
</evidence>
<dbReference type="STRING" id="10141.ENSCPOP00000010944"/>
<comment type="catalytic activity">
    <reaction evidence="1">
        <text>S-ubiquitinyl-[E2 ubiquitin-conjugating enzyme]-L-cysteine + [acceptor protein]-L-lysine = [E2 ubiquitin-conjugating enzyme]-L-cysteine + N(6)-ubiquitinyl-[acceptor protein]-L-lysine.</text>
        <dbReference type="EC" id="2.3.2.27"/>
    </reaction>
</comment>
<evidence type="ECO:0000256" key="5">
    <source>
        <dbReference type="ARBA" id="ARBA00012483"/>
    </source>
</evidence>
<keyword evidence="12" id="KW-0833">Ubl conjugation pathway</keyword>
<dbReference type="FunFam" id="2.30.30.40:FF:000063">
    <property type="entry name" value="Putative E3 ubiquitin-protein ligase SH3RF1"/>
    <property type="match status" value="1"/>
</dbReference>
<dbReference type="PRINTS" id="PR00452">
    <property type="entry name" value="SH3DOMAIN"/>
</dbReference>
<proteinExistence type="inferred from homology"/>
<feature type="region of interest" description="Disordered" evidence="26">
    <location>
        <begin position="274"/>
        <end position="299"/>
    </location>
</feature>
<dbReference type="AlphaFoldDB" id="H0VKU1"/>
<evidence type="ECO:0000256" key="8">
    <source>
        <dbReference type="ARBA" id="ARBA00022679"/>
    </source>
</evidence>
<dbReference type="GO" id="GO:0061630">
    <property type="term" value="F:ubiquitin protein ligase activity"/>
    <property type="evidence" value="ECO:0007669"/>
    <property type="project" value="UniProtKB-EC"/>
</dbReference>
<evidence type="ECO:0000256" key="11">
    <source>
        <dbReference type="ARBA" id="ARBA00022771"/>
    </source>
</evidence>
<dbReference type="InterPro" id="IPR017907">
    <property type="entry name" value="Znf_RING_CS"/>
</dbReference>
<dbReference type="GO" id="GO:0031397">
    <property type="term" value="P:negative regulation of protein ubiquitination"/>
    <property type="evidence" value="ECO:0007669"/>
    <property type="project" value="Ensembl"/>
</dbReference>
<evidence type="ECO:0000256" key="9">
    <source>
        <dbReference type="ARBA" id="ARBA00022723"/>
    </source>
</evidence>
<feature type="compositionally biased region" description="Polar residues" evidence="26">
    <location>
        <begin position="513"/>
        <end position="525"/>
    </location>
</feature>
<feature type="region of interest" description="Disordered" evidence="26">
    <location>
        <begin position="491"/>
        <end position="530"/>
    </location>
</feature>
<dbReference type="PANTHER" id="PTHR14167:SF60">
    <property type="entry name" value="E3 UBIQUITIN-PROTEIN LIGASE SH3RF2"/>
    <property type="match status" value="1"/>
</dbReference>
<evidence type="ECO:0000256" key="15">
    <source>
        <dbReference type="ARBA" id="ARBA00023242"/>
    </source>
</evidence>
<evidence type="ECO:0000256" key="24">
    <source>
        <dbReference type="PROSITE-ProRule" id="PRU00175"/>
    </source>
</evidence>
<dbReference type="Pfam" id="PF07653">
    <property type="entry name" value="SH3_2"/>
    <property type="match status" value="1"/>
</dbReference>
<dbReference type="eggNOG" id="KOG2177">
    <property type="taxonomic scope" value="Eukaryota"/>
</dbReference>
<dbReference type="FunFam" id="3.30.40.10:FF:000077">
    <property type="entry name" value="E3 ubiquitin-protein ligase SH3RF1 isoform X1"/>
    <property type="match status" value="1"/>
</dbReference>
<evidence type="ECO:0000313" key="30">
    <source>
        <dbReference type="Proteomes" id="UP000005447"/>
    </source>
</evidence>
<dbReference type="InParanoid" id="H0VKU1"/>
<dbReference type="PROSITE" id="PS00518">
    <property type="entry name" value="ZF_RING_1"/>
    <property type="match status" value="1"/>
</dbReference>
<name>H0VKU1_CAVPO</name>
<evidence type="ECO:0000256" key="16">
    <source>
        <dbReference type="ARBA" id="ARBA00023272"/>
    </source>
</evidence>
<comment type="similarity">
    <text evidence="4">Belongs to the SH3RF family.</text>
</comment>
<reference evidence="29" key="3">
    <citation type="submission" date="2025-09" db="UniProtKB">
        <authorList>
            <consortium name="Ensembl"/>
        </authorList>
    </citation>
    <scope>IDENTIFICATION</scope>
    <source>
        <strain evidence="29">2N</strain>
    </source>
</reference>
<evidence type="ECO:0000256" key="23">
    <source>
        <dbReference type="ARBA" id="ARBA00084054"/>
    </source>
</evidence>
<dbReference type="GO" id="GO:0032436">
    <property type="term" value="P:positive regulation of proteasomal ubiquitin-dependent protein catabolic process"/>
    <property type="evidence" value="ECO:0007669"/>
    <property type="project" value="Ensembl"/>
</dbReference>
<keyword evidence="9" id="KW-0479">Metal-binding</keyword>
<evidence type="ECO:0000256" key="1">
    <source>
        <dbReference type="ARBA" id="ARBA00000900"/>
    </source>
</evidence>
<dbReference type="InterPro" id="IPR013083">
    <property type="entry name" value="Znf_RING/FYVE/PHD"/>
</dbReference>
<dbReference type="Bgee" id="ENSCPOG00000012171">
    <property type="expression patterns" value="Expressed in heart and 9 other cell types or tissues"/>
</dbReference>
<dbReference type="EMBL" id="AAKN02009997">
    <property type="status" value="NOT_ANNOTATED_CDS"/>
    <property type="molecule type" value="Genomic_DNA"/>
</dbReference>
<accession>H0VKU1</accession>
<dbReference type="InterPro" id="IPR035822">
    <property type="entry name" value="SH3RF2_SH3_3"/>
</dbReference>
<reference evidence="30" key="1">
    <citation type="journal article" date="2011" name="Nature">
        <title>A high-resolution map of human evolutionary constraint using 29 mammals.</title>
        <authorList>
            <person name="Lindblad-Toh K."/>
            <person name="Garber M."/>
            <person name="Zuk O."/>
            <person name="Lin M.F."/>
            <person name="Parker B.J."/>
            <person name="Washietl S."/>
            <person name="Kheradpour P."/>
            <person name="Ernst J."/>
            <person name="Jordan G."/>
            <person name="Mauceli E."/>
            <person name="Ward L.D."/>
            <person name="Lowe C.B."/>
            <person name="Holloway A.K."/>
            <person name="Clamp M."/>
            <person name="Gnerre S."/>
            <person name="Alfoldi J."/>
            <person name="Beal K."/>
            <person name="Chang J."/>
            <person name="Clawson H."/>
            <person name="Cuff J."/>
            <person name="Di Palma F."/>
            <person name="Fitzgerald S."/>
            <person name="Flicek P."/>
            <person name="Guttman M."/>
            <person name="Hubisz M.J."/>
            <person name="Jaffe D.B."/>
            <person name="Jungreis I."/>
            <person name="Kent W.J."/>
            <person name="Kostka D."/>
            <person name="Lara M."/>
            <person name="Martins A.L."/>
            <person name="Massingham T."/>
            <person name="Moltke I."/>
            <person name="Raney B.J."/>
            <person name="Rasmussen M.D."/>
            <person name="Robinson J."/>
            <person name="Stark A."/>
            <person name="Vilella A.J."/>
            <person name="Wen J."/>
            <person name="Xie X."/>
            <person name="Zody M.C."/>
            <person name="Baldwin J."/>
            <person name="Bloom T."/>
            <person name="Chin C.W."/>
            <person name="Heiman D."/>
            <person name="Nicol R."/>
            <person name="Nusbaum C."/>
            <person name="Young S."/>
            <person name="Wilkinson J."/>
            <person name="Worley K.C."/>
            <person name="Kovar C.L."/>
            <person name="Muzny D.M."/>
            <person name="Gibbs R.A."/>
            <person name="Cree A."/>
            <person name="Dihn H.H."/>
            <person name="Fowler G."/>
            <person name="Jhangiani S."/>
            <person name="Joshi V."/>
            <person name="Lee S."/>
            <person name="Lewis L.R."/>
            <person name="Nazareth L.V."/>
            <person name="Okwuonu G."/>
            <person name="Santibanez J."/>
            <person name="Warren W.C."/>
            <person name="Mardis E.R."/>
            <person name="Weinstock G.M."/>
            <person name="Wilson R.K."/>
            <person name="Delehaunty K."/>
            <person name="Dooling D."/>
            <person name="Fronik C."/>
            <person name="Fulton L."/>
            <person name="Fulton B."/>
            <person name="Graves T."/>
            <person name="Minx P."/>
            <person name="Sodergren E."/>
            <person name="Birney E."/>
            <person name="Margulies E.H."/>
            <person name="Herrero J."/>
            <person name="Green E.D."/>
            <person name="Haussler D."/>
            <person name="Siepel A."/>
            <person name="Goldman N."/>
            <person name="Pollard K.S."/>
            <person name="Pedersen J.S."/>
            <person name="Lander E.S."/>
            <person name="Kellis M."/>
        </authorList>
    </citation>
    <scope>NUCLEOTIDE SEQUENCE [LARGE SCALE GENOMIC DNA]</scope>
    <source>
        <strain evidence="30">2N</strain>
    </source>
</reference>
<dbReference type="PRINTS" id="PR00499">
    <property type="entry name" value="P67PHOX"/>
</dbReference>
<dbReference type="InterPro" id="IPR035792">
    <property type="entry name" value="SH3RF2_SH3_1"/>
</dbReference>
<evidence type="ECO:0000256" key="25">
    <source>
        <dbReference type="PROSITE-ProRule" id="PRU00192"/>
    </source>
</evidence>
<reference evidence="29" key="2">
    <citation type="submission" date="2025-08" db="UniProtKB">
        <authorList>
            <consortium name="Ensembl"/>
        </authorList>
    </citation>
    <scope>IDENTIFICATION</scope>
    <source>
        <strain evidence="29">2N</strain>
    </source>
</reference>
<feature type="compositionally biased region" description="Pro residues" evidence="26">
    <location>
        <begin position="604"/>
        <end position="614"/>
    </location>
</feature>
<evidence type="ECO:0000256" key="2">
    <source>
        <dbReference type="ARBA" id="ARBA00004123"/>
    </source>
</evidence>
<comment type="subunit">
    <text evidence="18">Interacts with FASLG and PPP1CA. Interacts with PAK4 and TNFRSF1A. Interacts with DLK1, MAP3K10, MAPK8IP1/JIP1, MAPK8IP2/JIP2 and MAPK8IP3/JIP3. Interacts with RAC1 (both active GTP- or inactive GDP-bound forms).</text>
</comment>
<gene>
    <name evidence="29" type="primary">SH3RF2</name>
</gene>
<keyword evidence="16" id="KW-0650">Protein phosphatase inhibitor</keyword>
<evidence type="ECO:0000256" key="17">
    <source>
        <dbReference type="ARBA" id="ARBA00056451"/>
    </source>
</evidence>
<evidence type="ECO:0000256" key="26">
    <source>
        <dbReference type="SAM" id="MobiDB-lite"/>
    </source>
</evidence>
<evidence type="ECO:0000256" key="7">
    <source>
        <dbReference type="ARBA" id="ARBA00022553"/>
    </source>
</evidence>
<dbReference type="Pfam" id="PF13639">
    <property type="entry name" value="zf-RING_2"/>
    <property type="match status" value="1"/>
</dbReference>
<keyword evidence="7" id="KW-0597">Phosphoprotein</keyword>
<keyword evidence="30" id="KW-1185">Reference proteome</keyword>
<keyword evidence="14" id="KW-0832">Ubl conjugation</keyword>
<comment type="function">
    <text evidence="17">Has E3 ubiquitin-protein ligase activity. Acts as an anti-apoptotic regulator of the JNK pathway by ubiquitinating and promoting the degradation of SH3RF1, a scaffold protein that is required for pro-apoptotic JNK activation. Facilitates TNF-alpha-mediated recruitment of adapter proteins TRADD and RIPK1 to TNFRSF1A and regulates PAK4 protein stability via inhibition of its ubiquitin-mediated proteasomal degradation. Inhibits PPP1CA phosphatase activity.</text>
</comment>
<dbReference type="FunFam" id="2.30.30.40:FF:000173">
    <property type="entry name" value="E3 ubiquitin-protein ligase SH3RF2 isoform X1"/>
    <property type="match status" value="1"/>
</dbReference>
<dbReference type="GO" id="GO:0004864">
    <property type="term" value="F:protein phosphatase inhibitor activity"/>
    <property type="evidence" value="ECO:0007669"/>
    <property type="project" value="UniProtKB-KW"/>
</dbReference>
<dbReference type="EC" id="2.3.2.27" evidence="5"/>
<dbReference type="CDD" id="cd16749">
    <property type="entry name" value="RING-HC_SH3RF2"/>
    <property type="match status" value="1"/>
</dbReference>
<dbReference type="GO" id="GO:0051865">
    <property type="term" value="P:protein autoubiquitination"/>
    <property type="evidence" value="ECO:0007669"/>
    <property type="project" value="Ensembl"/>
</dbReference>
<comment type="subcellular location">
    <subcellularLocation>
        <location evidence="2">Nucleus</location>
    </subcellularLocation>
</comment>
<feature type="domain" description="SH3" evidence="27">
    <location>
        <begin position="125"/>
        <end position="184"/>
    </location>
</feature>
<protein>
    <recommendedName>
        <fullName evidence="19">E3 ubiquitin-protein ligase SH3RF2</fullName>
        <ecNumber evidence="5">2.3.2.27</ecNumber>
    </recommendedName>
    <alternativeName>
        <fullName evidence="22">Protein phosphatase 1 regulatory subunit 39</fullName>
    </alternativeName>
    <alternativeName>
        <fullName evidence="21">RING finger protein 158</fullName>
    </alternativeName>
    <alternativeName>
        <fullName evidence="23">RING-type E3 ubiquitin transferase SH3RF2</fullName>
    </alternativeName>
    <alternativeName>
        <fullName evidence="20">SH3 domain-containing RING finger protein 2</fullName>
    </alternativeName>
</protein>
<dbReference type="InterPro" id="IPR028511">
    <property type="entry name" value="SH3RF2_RING-HC_Zfn"/>
</dbReference>
<feature type="compositionally biased region" description="Polar residues" evidence="26">
    <location>
        <begin position="274"/>
        <end position="287"/>
    </location>
</feature>
<dbReference type="PROSITE" id="PS50002">
    <property type="entry name" value="SH3"/>
    <property type="match status" value="3"/>
</dbReference>
<feature type="domain" description="RING-type" evidence="28">
    <location>
        <begin position="12"/>
        <end position="53"/>
    </location>
</feature>
<feature type="region of interest" description="Disordered" evidence="26">
    <location>
        <begin position="78"/>
        <end position="110"/>
    </location>
</feature>
<feature type="domain" description="SH3" evidence="27">
    <location>
        <begin position="375"/>
        <end position="436"/>
    </location>
</feature>
<keyword evidence="10" id="KW-0677">Repeat</keyword>
<evidence type="ECO:0000259" key="27">
    <source>
        <dbReference type="PROSITE" id="PS50002"/>
    </source>
</evidence>
<evidence type="ECO:0000256" key="18">
    <source>
        <dbReference type="ARBA" id="ARBA00063737"/>
    </source>
</evidence>
<evidence type="ECO:0000256" key="4">
    <source>
        <dbReference type="ARBA" id="ARBA00008649"/>
    </source>
</evidence>
<dbReference type="CDD" id="cd11784">
    <property type="entry name" value="SH3_SH3RF2_3"/>
    <property type="match status" value="1"/>
</dbReference>
<dbReference type="CDD" id="cd11932">
    <property type="entry name" value="SH3_SH3RF2_2"/>
    <property type="match status" value="1"/>
</dbReference>
<evidence type="ECO:0000256" key="12">
    <source>
        <dbReference type="ARBA" id="ARBA00022786"/>
    </source>
</evidence>
<evidence type="ECO:0000259" key="28">
    <source>
        <dbReference type="PROSITE" id="PS50089"/>
    </source>
</evidence>
<dbReference type="Pfam" id="PF14604">
    <property type="entry name" value="SH3_9"/>
    <property type="match status" value="1"/>
</dbReference>
<sequence length="722" mass="78395">MDDLTLLDLLECPVCFEKLDVTAKVLPCQHTFCKPCLQRIFKAHKELRCPECRTLVFCSIEALPTNLLLVRLLDGVRSGPSSGRGGSFRRAGVLTSQDSRKSRTNPRSLQGSPFRLVPNIRIHMDGVPRAKALCNYRGHNPGDLRFNKGDVILLRRQLDENWYQGEINGVSGVFPASSVEVIKQLPQPPPLCRALYNFDLRDKGKSDSKDCLTFLKDDIITVISRVDENWAEGKLGDKVGIFPILFVEPNLTARHLLEKNKGCQSSCTKTLSLASSSPRSKTANTPTLRRVPGSRRKGPGQFSITTALNTLNRMVHSPSGRHMVEISTPVLINSSNPSVFTQPLEKVSALGSIPMPLVGSIPSIGHVHLPLSQFPVFPRFVALHSYSAHGPNELDLQKGEGVRVLGKYQDGWLRGVSLVTGRVGIFPNNYVIPIFRKASSCPESQSPGVYTTWTLSTSSVSSQGSVSEGDPQQSRPFKSVFVPTAIVNPVKNTAGPRASGQGSFRKGRGSMRKNGSLQRPAQSRIPTLVMGSLRRNPTVVAGPQQFQFYQPQGVSSSPSMEMGLKPVSSTGEPAPTCISRGSETRVHSAASSLIVEGKEVPTKSEPPPKPPASAPPSILVKPENSKNGTEKQVKTVRFQNYSPPPTKHYTSHPTSAKPEQPATLKGSQPEAASSGPEMTVLFAHRSGCHSGQQTDFRRKSVFGKATAPVPTASTTQITFPSK</sequence>
<dbReference type="SMART" id="SM00326">
    <property type="entry name" value="SH3"/>
    <property type="match status" value="3"/>
</dbReference>
<dbReference type="PROSITE" id="PS50089">
    <property type="entry name" value="ZF_RING_2"/>
    <property type="match status" value="1"/>
</dbReference>
<dbReference type="SMART" id="SM00184">
    <property type="entry name" value="RING"/>
    <property type="match status" value="1"/>
</dbReference>
<dbReference type="SUPFAM" id="SSF50044">
    <property type="entry name" value="SH3-domain"/>
    <property type="match status" value="3"/>
</dbReference>
<dbReference type="InterPro" id="IPR036028">
    <property type="entry name" value="SH3-like_dom_sf"/>
</dbReference>
<evidence type="ECO:0000256" key="13">
    <source>
        <dbReference type="ARBA" id="ARBA00022833"/>
    </source>
</evidence>
<evidence type="ECO:0000256" key="21">
    <source>
        <dbReference type="ARBA" id="ARBA00080383"/>
    </source>
</evidence>
<keyword evidence="11 24" id="KW-0863">Zinc-finger</keyword>
<dbReference type="SUPFAM" id="SSF57850">
    <property type="entry name" value="RING/U-box"/>
    <property type="match status" value="1"/>
</dbReference>
<dbReference type="InterPro" id="IPR050384">
    <property type="entry name" value="Endophilin_SH3RF"/>
</dbReference>
<dbReference type="GeneTree" id="ENSGT00940000160067"/>
<dbReference type="InterPro" id="IPR035794">
    <property type="entry name" value="SH3RF2_SH3_2"/>
</dbReference>
<keyword evidence="6 25" id="KW-0728">SH3 domain</keyword>